<reference evidence="1" key="1">
    <citation type="journal article" date="2014" name="Int. J. Syst. Evol. Microbiol.">
        <title>Complete genome sequence of Corynebacterium casei LMG S-19264T (=DSM 44701T), isolated from a smear-ripened cheese.</title>
        <authorList>
            <consortium name="US DOE Joint Genome Institute (JGI-PGF)"/>
            <person name="Walter F."/>
            <person name="Albersmeier A."/>
            <person name="Kalinowski J."/>
            <person name="Ruckert C."/>
        </authorList>
    </citation>
    <scope>NUCLEOTIDE SEQUENCE</scope>
    <source>
        <strain evidence="1">JCM 13064</strain>
    </source>
</reference>
<keyword evidence="2" id="KW-1185">Reference proteome</keyword>
<dbReference type="AlphaFoldDB" id="A0A917R363"/>
<dbReference type="EMBL" id="BMNT01000016">
    <property type="protein sequence ID" value="GGK87390.1"/>
    <property type="molecule type" value="Genomic_DNA"/>
</dbReference>
<dbReference type="RefSeq" id="WP_189163835.1">
    <property type="nucleotide sequence ID" value="NZ_BMNT01000016.1"/>
</dbReference>
<name>A0A917R363_9ACTN</name>
<evidence type="ECO:0000313" key="2">
    <source>
        <dbReference type="Proteomes" id="UP000645217"/>
    </source>
</evidence>
<organism evidence="1 2">
    <name type="scientific">Sphaerisporangium melleum</name>
    <dbReference type="NCBI Taxonomy" id="321316"/>
    <lineage>
        <taxon>Bacteria</taxon>
        <taxon>Bacillati</taxon>
        <taxon>Actinomycetota</taxon>
        <taxon>Actinomycetes</taxon>
        <taxon>Streptosporangiales</taxon>
        <taxon>Streptosporangiaceae</taxon>
        <taxon>Sphaerisporangium</taxon>
    </lineage>
</organism>
<dbReference type="InterPro" id="IPR023393">
    <property type="entry name" value="START-like_dom_sf"/>
</dbReference>
<dbReference type="Gene3D" id="3.30.530.20">
    <property type="match status" value="1"/>
</dbReference>
<reference evidence="1" key="2">
    <citation type="submission" date="2020-09" db="EMBL/GenBank/DDBJ databases">
        <authorList>
            <person name="Sun Q."/>
            <person name="Ohkuma M."/>
        </authorList>
    </citation>
    <scope>NUCLEOTIDE SEQUENCE</scope>
    <source>
        <strain evidence="1">JCM 13064</strain>
    </source>
</reference>
<accession>A0A917R363</accession>
<gene>
    <name evidence="1" type="ORF">GCM10007964_32410</name>
</gene>
<sequence>MKRAVLGAAALGGAGVGAWRWLSSRRTTARTRRAASRWLVVTVNRRPDEVVPGGRLPEPLARLGDAVEVRVREAPGGRGTELAARPLAPVPTGVTEVLARLGGEDPRQAVRRALRESRCLVETGEVLRADKTVTTRPTPAGRLVDLAVERAGGEGRL</sequence>
<evidence type="ECO:0000313" key="1">
    <source>
        <dbReference type="EMBL" id="GGK87390.1"/>
    </source>
</evidence>
<comment type="caution">
    <text evidence="1">The sequence shown here is derived from an EMBL/GenBank/DDBJ whole genome shotgun (WGS) entry which is preliminary data.</text>
</comment>
<protein>
    <submittedName>
        <fullName evidence="1">Uncharacterized protein</fullName>
    </submittedName>
</protein>
<dbReference type="Proteomes" id="UP000645217">
    <property type="component" value="Unassembled WGS sequence"/>
</dbReference>
<proteinExistence type="predicted"/>